<dbReference type="InterPro" id="IPR036188">
    <property type="entry name" value="FAD/NAD-bd_sf"/>
</dbReference>
<dbReference type="PANTHER" id="PTHR42913">
    <property type="entry name" value="APOPTOSIS-INDUCING FACTOR 1"/>
    <property type="match status" value="1"/>
</dbReference>
<dbReference type="SUPFAM" id="SSF51905">
    <property type="entry name" value="FAD/NAD(P)-binding domain"/>
    <property type="match status" value="2"/>
</dbReference>
<dbReference type="AlphaFoldDB" id="A0A1F8FH92"/>
<evidence type="ECO:0000256" key="4">
    <source>
        <dbReference type="ARBA" id="ARBA00022827"/>
    </source>
</evidence>
<gene>
    <name evidence="7" type="ORF">A3C71_01790</name>
</gene>
<reference evidence="7 8" key="1">
    <citation type="journal article" date="2016" name="Nat. Commun.">
        <title>Thousands of microbial genomes shed light on interconnected biogeochemical processes in an aquifer system.</title>
        <authorList>
            <person name="Anantharaman K."/>
            <person name="Brown C.T."/>
            <person name="Hug L.A."/>
            <person name="Sharon I."/>
            <person name="Castelle C.J."/>
            <person name="Probst A.J."/>
            <person name="Thomas B.C."/>
            <person name="Singh A."/>
            <person name="Wilkins M.J."/>
            <person name="Karaoz U."/>
            <person name="Brodie E.L."/>
            <person name="Williams K.H."/>
            <person name="Hubbard S.S."/>
            <person name="Banfield J.F."/>
        </authorList>
    </citation>
    <scope>NUCLEOTIDE SEQUENCE [LARGE SCALE GENOMIC DNA]</scope>
</reference>
<keyword evidence="5" id="KW-0560">Oxidoreductase</keyword>
<dbReference type="Proteomes" id="UP000178197">
    <property type="component" value="Unassembled WGS sequence"/>
</dbReference>
<keyword evidence="3" id="KW-0285">Flavoprotein</keyword>
<comment type="caution">
    <text evidence="7">The sequence shown here is derived from an EMBL/GenBank/DDBJ whole genome shotgun (WGS) entry which is preliminary data.</text>
</comment>
<evidence type="ECO:0000256" key="2">
    <source>
        <dbReference type="ARBA" id="ARBA00005272"/>
    </source>
</evidence>
<dbReference type="GO" id="GO:0019646">
    <property type="term" value="P:aerobic electron transport chain"/>
    <property type="evidence" value="ECO:0007669"/>
    <property type="project" value="TreeGrafter"/>
</dbReference>
<evidence type="ECO:0000313" key="7">
    <source>
        <dbReference type="EMBL" id="OGN12484.1"/>
    </source>
</evidence>
<dbReference type="EMBL" id="MGJT01000017">
    <property type="protein sequence ID" value="OGN12484.1"/>
    <property type="molecule type" value="Genomic_DNA"/>
</dbReference>
<dbReference type="Gene3D" id="3.50.50.100">
    <property type="match status" value="1"/>
</dbReference>
<evidence type="ECO:0000256" key="1">
    <source>
        <dbReference type="ARBA" id="ARBA00001974"/>
    </source>
</evidence>
<keyword evidence="4" id="KW-0274">FAD</keyword>
<proteinExistence type="inferred from homology"/>
<protein>
    <recommendedName>
        <fullName evidence="6">FAD/NAD(P)-binding domain-containing protein</fullName>
    </recommendedName>
</protein>
<evidence type="ECO:0000259" key="6">
    <source>
        <dbReference type="Pfam" id="PF07992"/>
    </source>
</evidence>
<name>A0A1F8FH92_9BACT</name>
<evidence type="ECO:0000256" key="3">
    <source>
        <dbReference type="ARBA" id="ARBA00022630"/>
    </source>
</evidence>
<sequence>MTRILIIGGGFGGIRAALDLDKKLSDKQVEITLVDKNNYHLFLPDLYEVGSAVGEWKDRYGVRLKKTVNIPFTDIFEDTKVNFVQAEITGIDLEKKEAVSGGGQVFTFDYLVLGLGAETETFGISGVSEYAYKFKNIDEALFLNRRINEAFDQLKKRQRTAPINIIVVGAGFNGIELAAELSCCAKSLKEACQANTGCYSIKIIEAMPQILPMVSEKERKIIRRRLADLKIEILENAKIAEVGPDFVKLATGESHQADFIVWTAGIRASSFLKSIFGLRLDERGKMTVNNFLQAEGWSNVFGLGDNTVCLDPETKKPIPALAYVAVDQGKIVAENISRSIKNRPLKPYQPFYSVWIAPVGGKFAVAHLTNRLTVSGFWGWILRELVDLRYFLSILLLSKAILLMNQKIEVFTKND</sequence>
<comment type="cofactor">
    <cofactor evidence="1">
        <name>FAD</name>
        <dbReference type="ChEBI" id="CHEBI:57692"/>
    </cofactor>
</comment>
<dbReference type="Pfam" id="PF07992">
    <property type="entry name" value="Pyr_redox_2"/>
    <property type="match status" value="1"/>
</dbReference>
<feature type="domain" description="FAD/NAD(P)-binding" evidence="6">
    <location>
        <begin position="3"/>
        <end position="329"/>
    </location>
</feature>
<evidence type="ECO:0000256" key="5">
    <source>
        <dbReference type="ARBA" id="ARBA00023002"/>
    </source>
</evidence>
<organism evidence="7 8">
    <name type="scientific">Candidatus Yanofskybacteria bacterium RIFCSPHIGHO2_02_FULL_43_15c</name>
    <dbReference type="NCBI Taxonomy" id="1802679"/>
    <lineage>
        <taxon>Bacteria</taxon>
        <taxon>Candidatus Yanofskyibacteriota</taxon>
    </lineage>
</organism>
<evidence type="ECO:0000313" key="8">
    <source>
        <dbReference type="Proteomes" id="UP000178197"/>
    </source>
</evidence>
<accession>A0A1F8FH92</accession>
<dbReference type="InterPro" id="IPR023753">
    <property type="entry name" value="FAD/NAD-binding_dom"/>
</dbReference>
<dbReference type="PANTHER" id="PTHR42913:SF3">
    <property type="entry name" value="64 KDA MITOCHONDRIAL NADH DEHYDROGENASE (EUROFUNG)"/>
    <property type="match status" value="1"/>
</dbReference>
<comment type="similarity">
    <text evidence="2">Belongs to the NADH dehydrogenase family.</text>
</comment>
<dbReference type="InterPro" id="IPR051169">
    <property type="entry name" value="NADH-Q_oxidoreductase"/>
</dbReference>
<dbReference type="PRINTS" id="PR00411">
    <property type="entry name" value="PNDRDTASEI"/>
</dbReference>
<dbReference type="GO" id="GO:0003955">
    <property type="term" value="F:NAD(P)H dehydrogenase (quinone) activity"/>
    <property type="evidence" value="ECO:0007669"/>
    <property type="project" value="TreeGrafter"/>
</dbReference>
<dbReference type="PRINTS" id="PR00368">
    <property type="entry name" value="FADPNR"/>
</dbReference>